<feature type="compositionally biased region" description="Low complexity" evidence="4">
    <location>
        <begin position="966"/>
        <end position="977"/>
    </location>
</feature>
<dbReference type="Pfam" id="PF26082">
    <property type="entry name" value="zf-C2H2_AcuF"/>
    <property type="match status" value="1"/>
</dbReference>
<gene>
    <name evidence="6" type="ORF">Z520_03017</name>
</gene>
<dbReference type="STRING" id="1442371.A0A0D2KDV9"/>
<feature type="compositionally biased region" description="Basic and acidic residues" evidence="4">
    <location>
        <begin position="564"/>
        <end position="573"/>
    </location>
</feature>
<sequence>MLRTLHLIPGQSETTTVSLATLSTNALQLFADLAIIAPGDSDAEGIPEGLSIEQQQERLQLWASNLGATHLGHSSLDYRLRQADLVRDAIAAFLNDLCGSLLECREFLLYGDLSGMDGVDASAETGQIHNYPYEDVAAAQAIMLEADYGSENRSLGEQDFSLILESIAETINCLYKVATRIRNPATRTLTKKVLDFAILDRETGVDLTEDYALLDREHLREVFRDYRSAHGQRPPKEQGISPQDLDLARGEPLEFLAQRLAQANTIRRKQFAYWSRHRMKLDKALEATARVVRVQQPQQQQQASRSISTIARSAYVADSVVPSLPTTATTLDPAQIDLEDAKSVATVSDYAESIRSISTTRREAAEIPEPPSKLKGQRYFECPYCLTLCSGAYLGRKTWRTHLLRDLRPYVCTYRDCSEATCLFDTRQEWVAHEDSCHRRIWRCLEHREATFPTVAAYKHHIRDMHESNGTELESTELLRIGESAPEVADRPCPICLADIPEAKDLQQHIAAHLIRIALFSLPRSTDADVDTDSGTSWSERANGHHSDSSQITSGESLNSSAQAKEEGMRSPENKNSGQSTGLSQNALRDLEALTSDQGSNAKVEQFLSDLNEPEPEDQPSENSRLLNIPHSTLTLPEDQESWQSLAVDLRLVADEASPTSHDIARLARDSAEDIDTGRDGEDSMLATGEDSMFITGEDSMLITGEDSMLATGEDSMLATMGKSSDGLDLLHAKAYVSSPKRLSNIEPPPGAQQQGIQDAHIPRQDSNQPRLPALGTPGETDEDFHCQECGEALNEGKAFELGKDLSLQETHESGTDEYTAGRRWHLDCFKCSNCRSLLDSDHNLLLVSDGGLLCDNCTYHCTVCGNKIEDLAIIAADGKQYCAACFRCRNCKRKIENLKYANTSQGIFCMDCHEGLMARRREKARDGRRQREQKQDNDINQSPAALDQQNTAADDRKDTSDSVRPRPSSTSRTASDQQLPPPSSIAGPSTVPDEQEPIESRGPKVVQPSGQPSLQQGHRGRTVLSIGRNESKLIEGYDQEQGPTRQSGRSGAVKKVQDFFRRRRPPTDGDHR</sequence>
<feature type="compositionally biased region" description="Basic and acidic residues" evidence="4">
    <location>
        <begin position="1056"/>
        <end position="1073"/>
    </location>
</feature>
<feature type="compositionally biased region" description="Polar residues" evidence="4">
    <location>
        <begin position="939"/>
        <end position="953"/>
    </location>
</feature>
<dbReference type="PANTHER" id="PTHR35391">
    <property type="entry name" value="C2H2-TYPE DOMAIN-CONTAINING PROTEIN-RELATED"/>
    <property type="match status" value="1"/>
</dbReference>
<evidence type="ECO:0000259" key="5">
    <source>
        <dbReference type="PROSITE" id="PS50023"/>
    </source>
</evidence>
<dbReference type="InterPro" id="IPR058925">
    <property type="entry name" value="zf-C2H2_AcuF"/>
</dbReference>
<keyword evidence="2 3" id="KW-0862">Zinc</keyword>
<evidence type="ECO:0000256" key="2">
    <source>
        <dbReference type="ARBA" id="ARBA00022833"/>
    </source>
</evidence>
<feature type="domain" description="LIM zinc-binding" evidence="5">
    <location>
        <begin position="860"/>
        <end position="920"/>
    </location>
</feature>
<dbReference type="PROSITE" id="PS50023">
    <property type="entry name" value="LIM_DOMAIN_2"/>
    <property type="match status" value="1"/>
</dbReference>
<dbReference type="Proteomes" id="UP000053411">
    <property type="component" value="Unassembled WGS sequence"/>
</dbReference>
<evidence type="ECO:0000313" key="6">
    <source>
        <dbReference type="EMBL" id="KIY01465.1"/>
    </source>
</evidence>
<dbReference type="OrthoDB" id="6133115at2759"/>
<organism evidence="6 7">
    <name type="scientific">Fonsecaea multimorphosa CBS 102226</name>
    <dbReference type="NCBI Taxonomy" id="1442371"/>
    <lineage>
        <taxon>Eukaryota</taxon>
        <taxon>Fungi</taxon>
        <taxon>Dikarya</taxon>
        <taxon>Ascomycota</taxon>
        <taxon>Pezizomycotina</taxon>
        <taxon>Eurotiomycetes</taxon>
        <taxon>Chaetothyriomycetidae</taxon>
        <taxon>Chaetothyriales</taxon>
        <taxon>Herpotrichiellaceae</taxon>
        <taxon>Fonsecaea</taxon>
    </lineage>
</organism>
<dbReference type="SMART" id="SM00132">
    <property type="entry name" value="LIM"/>
    <property type="match status" value="2"/>
</dbReference>
<proteinExistence type="predicted"/>
<reference evidence="6 7" key="1">
    <citation type="submission" date="2015-01" db="EMBL/GenBank/DDBJ databases">
        <title>The Genome Sequence of Fonsecaea multimorphosa CBS 102226.</title>
        <authorList>
            <consortium name="The Broad Institute Genomics Platform"/>
            <person name="Cuomo C."/>
            <person name="de Hoog S."/>
            <person name="Gorbushina A."/>
            <person name="Stielow B."/>
            <person name="Teixiera M."/>
            <person name="Abouelleil A."/>
            <person name="Chapman S.B."/>
            <person name="Priest M."/>
            <person name="Young S.K."/>
            <person name="Wortman J."/>
            <person name="Nusbaum C."/>
            <person name="Birren B."/>
        </authorList>
    </citation>
    <scope>NUCLEOTIDE SEQUENCE [LARGE SCALE GENOMIC DNA]</scope>
    <source>
        <strain evidence="6 7">CBS 102226</strain>
    </source>
</reference>
<feature type="compositionally biased region" description="Basic and acidic residues" evidence="4">
    <location>
        <begin position="954"/>
        <end position="965"/>
    </location>
</feature>
<accession>A0A0D2KDV9</accession>
<evidence type="ECO:0000256" key="1">
    <source>
        <dbReference type="ARBA" id="ARBA00022723"/>
    </source>
</evidence>
<name>A0A0D2KDV9_9EURO</name>
<dbReference type="RefSeq" id="XP_016635587.1">
    <property type="nucleotide sequence ID" value="XM_016773530.1"/>
</dbReference>
<dbReference type="AlphaFoldDB" id="A0A0D2KDV9"/>
<evidence type="ECO:0000256" key="4">
    <source>
        <dbReference type="SAM" id="MobiDB-lite"/>
    </source>
</evidence>
<dbReference type="GeneID" id="27708763"/>
<feature type="compositionally biased region" description="Polar residues" evidence="4">
    <location>
        <begin position="549"/>
        <end position="563"/>
    </location>
</feature>
<dbReference type="GO" id="GO:0046872">
    <property type="term" value="F:metal ion binding"/>
    <property type="evidence" value="ECO:0007669"/>
    <property type="project" value="UniProtKB-KW"/>
</dbReference>
<dbReference type="Gene3D" id="2.10.110.10">
    <property type="entry name" value="Cysteine Rich Protein"/>
    <property type="match status" value="2"/>
</dbReference>
<feature type="region of interest" description="Disordered" evidence="4">
    <location>
        <begin position="526"/>
        <end position="583"/>
    </location>
</feature>
<feature type="compositionally biased region" description="Polar residues" evidence="4">
    <location>
        <begin position="574"/>
        <end position="583"/>
    </location>
</feature>
<dbReference type="VEuPathDB" id="FungiDB:Z520_03017"/>
<feature type="compositionally biased region" description="Basic and acidic residues" evidence="4">
    <location>
        <begin position="922"/>
        <end position="938"/>
    </location>
</feature>
<dbReference type="PANTHER" id="PTHR35391:SF7">
    <property type="entry name" value="C2H2-TYPE DOMAIN-CONTAINING PROTEIN"/>
    <property type="match status" value="1"/>
</dbReference>
<dbReference type="CDD" id="cd09395">
    <property type="entry name" value="LIM2_Rga"/>
    <property type="match status" value="1"/>
</dbReference>
<keyword evidence="3" id="KW-0440">LIM domain</keyword>
<evidence type="ECO:0000256" key="3">
    <source>
        <dbReference type="PROSITE-ProRule" id="PRU00125"/>
    </source>
</evidence>
<evidence type="ECO:0000313" key="7">
    <source>
        <dbReference type="Proteomes" id="UP000053411"/>
    </source>
</evidence>
<dbReference type="InterPro" id="IPR001781">
    <property type="entry name" value="Znf_LIM"/>
</dbReference>
<feature type="region of interest" description="Disordered" evidence="4">
    <location>
        <begin position="741"/>
        <end position="779"/>
    </location>
</feature>
<dbReference type="GO" id="GO:0030695">
    <property type="term" value="F:GTPase regulator activity"/>
    <property type="evidence" value="ECO:0007669"/>
    <property type="project" value="UniProtKB-ARBA"/>
</dbReference>
<keyword evidence="1 3" id="KW-0479">Metal-binding</keyword>
<feature type="region of interest" description="Disordered" evidence="4">
    <location>
        <begin position="922"/>
        <end position="1073"/>
    </location>
</feature>
<dbReference type="EMBL" id="KN848065">
    <property type="protein sequence ID" value="KIY01465.1"/>
    <property type="molecule type" value="Genomic_DNA"/>
</dbReference>
<protein>
    <recommendedName>
        <fullName evidence="5">LIM zinc-binding domain-containing protein</fullName>
    </recommendedName>
</protein>
<dbReference type="Pfam" id="PF00412">
    <property type="entry name" value="LIM"/>
    <property type="match status" value="2"/>
</dbReference>
<keyword evidence="7" id="KW-1185">Reference proteome</keyword>